<gene>
    <name evidence="5" type="ORF">BOW51_01425</name>
</gene>
<dbReference type="Pfam" id="PF00984">
    <property type="entry name" value="UDPG_MGDP_dh"/>
    <property type="match status" value="1"/>
</dbReference>
<dbReference type="Proteomes" id="UP000190896">
    <property type="component" value="Unassembled WGS sequence"/>
</dbReference>
<dbReference type="RefSeq" id="WP_078485745.1">
    <property type="nucleotide sequence ID" value="NZ_MPRJ01000005.1"/>
</dbReference>
<dbReference type="InterPro" id="IPR017476">
    <property type="entry name" value="UDP-Glc/GDP-Man"/>
</dbReference>
<evidence type="ECO:0000256" key="2">
    <source>
        <dbReference type="ARBA" id="ARBA00023027"/>
    </source>
</evidence>
<evidence type="ECO:0000256" key="1">
    <source>
        <dbReference type="ARBA" id="ARBA00023002"/>
    </source>
</evidence>
<feature type="domain" description="UDP-glucose/GDP-mannose dehydrogenase C-terminal" evidence="4">
    <location>
        <begin position="351"/>
        <end position="444"/>
    </location>
</feature>
<comment type="caution">
    <text evidence="5">The sequence shown here is derived from an EMBL/GenBank/DDBJ whole genome shotgun (WGS) entry which is preliminary data.</text>
</comment>
<dbReference type="GO" id="GO:0051287">
    <property type="term" value="F:NAD binding"/>
    <property type="evidence" value="ECO:0007669"/>
    <property type="project" value="InterPro"/>
</dbReference>
<dbReference type="SUPFAM" id="SSF51735">
    <property type="entry name" value="NAD(P)-binding Rossmann-fold domains"/>
    <property type="match status" value="1"/>
</dbReference>
<reference evidence="5 6" key="1">
    <citation type="submission" date="2016-11" db="EMBL/GenBank/DDBJ databases">
        <title>Mixed transmission modes and dynamic genome evolution in an obligate animal-bacterial symbiosis.</title>
        <authorList>
            <person name="Russell S.L."/>
            <person name="Corbett-Detig R.B."/>
            <person name="Cavanaugh C.M."/>
        </authorList>
    </citation>
    <scope>NUCLEOTIDE SEQUENCE [LARGE SCALE GENOMIC DNA]</scope>
    <source>
        <strain evidence="5">Se-Cadez</strain>
    </source>
</reference>
<dbReference type="GO" id="GO:0000271">
    <property type="term" value="P:polysaccharide biosynthetic process"/>
    <property type="evidence" value="ECO:0007669"/>
    <property type="project" value="InterPro"/>
</dbReference>
<dbReference type="InterPro" id="IPR036220">
    <property type="entry name" value="UDP-Glc/GDP-Man_DH_C_sf"/>
</dbReference>
<dbReference type="Pfam" id="PF03720">
    <property type="entry name" value="UDPG_MGDP_dh_C"/>
    <property type="match status" value="1"/>
</dbReference>
<evidence type="ECO:0000259" key="4">
    <source>
        <dbReference type="SMART" id="SM00984"/>
    </source>
</evidence>
<accession>A0A1T2KXW8</accession>
<dbReference type="PIRSF" id="PIRSF000124">
    <property type="entry name" value="UDPglc_GDPman_dh"/>
    <property type="match status" value="1"/>
</dbReference>
<dbReference type="SMART" id="SM00984">
    <property type="entry name" value="UDPG_MGDP_dh_C"/>
    <property type="match status" value="1"/>
</dbReference>
<dbReference type="InterPro" id="IPR014027">
    <property type="entry name" value="UDP-Glc/GDP-Man_DH_C"/>
</dbReference>
<dbReference type="InterPro" id="IPR036291">
    <property type="entry name" value="NAD(P)-bd_dom_sf"/>
</dbReference>
<protein>
    <recommendedName>
        <fullName evidence="4">UDP-glucose/GDP-mannose dehydrogenase C-terminal domain-containing protein</fullName>
    </recommendedName>
</protein>
<dbReference type="OrthoDB" id="9803238at2"/>
<dbReference type="PIRSF" id="PIRSF500136">
    <property type="entry name" value="UDP_ManNAc_DH"/>
    <property type="match status" value="1"/>
</dbReference>
<proteinExistence type="inferred from homology"/>
<dbReference type="PANTHER" id="PTHR43491">
    <property type="entry name" value="UDP-N-ACETYL-D-MANNOSAMINE DEHYDROGENASE"/>
    <property type="match status" value="1"/>
</dbReference>
<evidence type="ECO:0000313" key="5">
    <source>
        <dbReference type="EMBL" id="OOZ37672.1"/>
    </source>
</evidence>
<dbReference type="GO" id="GO:0016628">
    <property type="term" value="F:oxidoreductase activity, acting on the CH-CH group of donors, NAD or NADP as acceptor"/>
    <property type="evidence" value="ECO:0007669"/>
    <property type="project" value="InterPro"/>
</dbReference>
<dbReference type="SUPFAM" id="SSF52413">
    <property type="entry name" value="UDP-glucose/GDP-mannose dehydrogenase C-terminal domain"/>
    <property type="match status" value="1"/>
</dbReference>
<keyword evidence="2" id="KW-0520">NAD</keyword>
<dbReference type="SUPFAM" id="SSF48179">
    <property type="entry name" value="6-phosphogluconate dehydrogenase C-terminal domain-like"/>
    <property type="match status" value="1"/>
</dbReference>
<dbReference type="PANTHER" id="PTHR43491:SF1">
    <property type="entry name" value="UDP-N-ACETYL-D-MANNOSAMINE DEHYDROGENASE"/>
    <property type="match status" value="1"/>
</dbReference>
<dbReference type="Pfam" id="PF03721">
    <property type="entry name" value="UDPG_MGDP_dh_N"/>
    <property type="match status" value="1"/>
</dbReference>
<dbReference type="GO" id="GO:0016616">
    <property type="term" value="F:oxidoreductase activity, acting on the CH-OH group of donors, NAD or NADP as acceptor"/>
    <property type="evidence" value="ECO:0007669"/>
    <property type="project" value="InterPro"/>
</dbReference>
<dbReference type="EMBL" id="MPRJ01000005">
    <property type="protein sequence ID" value="OOZ37672.1"/>
    <property type="molecule type" value="Genomic_DNA"/>
</dbReference>
<dbReference type="InterPro" id="IPR028359">
    <property type="entry name" value="UDP_ManNAc/GlcNAc_DH"/>
</dbReference>
<evidence type="ECO:0000313" key="6">
    <source>
        <dbReference type="Proteomes" id="UP000190896"/>
    </source>
</evidence>
<name>A0A1T2KXW8_9GAMM</name>
<sequence length="461" mass="49913">MKKIAVIGLGYVGLPLAALCAKKGFSVVGLESRREVVDVLASGDSHIKDAAVERLLAEANSSGNFYPTAVIEEIAGCEIFLICVSTPVDGDREPNLQPLIGALESISPYVKRGDLIVIESTVFPGTCEQIVLPILEQGTGMKAGTDFQLAHCPERVNLGDLFWTTENIPRVVGAITESGARQAAEFYASILGGQLFDVREIRKNLRPKFALVPDGYSVKQIPLGSVTMMRSIRDAEAVKAMENTVRDVNIAFVNELAKISDVLDLDVVDIIDGMATKPFGKGPFFPGVGVGGHCIAVDPEWLKTASKKAGYMPEIIQLSRMTNNGMPGYTVSLLQDALNDRGYPVKGTRVALLGVAYKRNVDDLRESPFYGVRELLEKKGAVLAVYDSWVESENTVSSLVSALSGAKAILIVTDHDDVVSELHEQDLRKHGIEVVIDGRNCLDAERVINQGVLYRGIGRRS</sequence>
<dbReference type="InterPro" id="IPR014026">
    <property type="entry name" value="UDP-Glc/GDP-Man_DH_dimer"/>
</dbReference>
<dbReference type="AlphaFoldDB" id="A0A1T2KXW8"/>
<keyword evidence="6" id="KW-1185">Reference proteome</keyword>
<evidence type="ECO:0000256" key="3">
    <source>
        <dbReference type="PIRNR" id="PIRNR000124"/>
    </source>
</evidence>
<dbReference type="InterPro" id="IPR008927">
    <property type="entry name" value="6-PGluconate_DH-like_C_sf"/>
</dbReference>
<dbReference type="Gene3D" id="3.40.50.720">
    <property type="entry name" value="NAD(P)-binding Rossmann-like Domain"/>
    <property type="match status" value="2"/>
</dbReference>
<organism evidence="5 6">
    <name type="scientific">Solemya velesiana gill symbiont</name>
    <dbReference type="NCBI Taxonomy" id="1918948"/>
    <lineage>
        <taxon>Bacteria</taxon>
        <taxon>Pseudomonadati</taxon>
        <taxon>Pseudomonadota</taxon>
        <taxon>Gammaproteobacteria</taxon>
        <taxon>sulfur-oxidizing symbionts</taxon>
    </lineage>
</organism>
<dbReference type="InterPro" id="IPR001732">
    <property type="entry name" value="UDP-Glc/GDP-Man_DH_N"/>
</dbReference>
<comment type="similarity">
    <text evidence="3">Belongs to the UDP-glucose/GDP-mannose dehydrogenase family.</text>
</comment>
<keyword evidence="1" id="KW-0560">Oxidoreductase</keyword>